<dbReference type="AlphaFoldDB" id="A0A381SR19"/>
<accession>A0A381SR19</accession>
<evidence type="ECO:0000313" key="2">
    <source>
        <dbReference type="EMBL" id="SVA06475.1"/>
    </source>
</evidence>
<name>A0A381SR19_9ZZZZ</name>
<dbReference type="EMBL" id="UINC01003455">
    <property type="protein sequence ID" value="SVA06475.1"/>
    <property type="molecule type" value="Genomic_DNA"/>
</dbReference>
<evidence type="ECO:0000259" key="1">
    <source>
        <dbReference type="Pfam" id="PF22671"/>
    </source>
</evidence>
<reference evidence="2" key="1">
    <citation type="submission" date="2018-05" db="EMBL/GenBank/DDBJ databases">
        <authorList>
            <person name="Lanie J.A."/>
            <person name="Ng W.-L."/>
            <person name="Kazmierczak K.M."/>
            <person name="Andrzejewski T.M."/>
            <person name="Davidsen T.M."/>
            <person name="Wayne K.J."/>
            <person name="Tettelin H."/>
            <person name="Glass J.I."/>
            <person name="Rusch D."/>
            <person name="Podicherti R."/>
            <person name="Tsui H.-C.T."/>
            <person name="Winkler M.E."/>
        </authorList>
    </citation>
    <scope>NUCLEOTIDE SEQUENCE</scope>
</reference>
<sequence>MAFQVSPGVLVQEKDLTRIIPAVSSSSGAFAGQFSKGPLDEAVSIGSESELVSTFGKPDSSNFESYFSASNFLQYSNNLKVVRVQNSSVSNATESGSAFVIKNTTDYQNNYADGSASVGMWASRTAGAWGNNLSVSQC</sequence>
<gene>
    <name evidence="2" type="ORF">METZ01_LOCUS59329</name>
</gene>
<feature type="domain" description="Tail sheath protein Gp18-like" evidence="1">
    <location>
        <begin position="30"/>
        <end position="84"/>
    </location>
</feature>
<protein>
    <recommendedName>
        <fullName evidence="1">Tail sheath protein Gp18-like domain-containing protein</fullName>
    </recommendedName>
</protein>
<dbReference type="InterPro" id="IPR054564">
    <property type="entry name" value="Gp18_domIII_N"/>
</dbReference>
<dbReference type="Pfam" id="PF22671">
    <property type="entry name" value="Gp18_domIII_N"/>
    <property type="match status" value="1"/>
</dbReference>
<dbReference type="Gene3D" id="3.40.50.11780">
    <property type="match status" value="1"/>
</dbReference>
<feature type="non-terminal residue" evidence="2">
    <location>
        <position position="138"/>
    </location>
</feature>
<proteinExistence type="predicted"/>
<organism evidence="2">
    <name type="scientific">marine metagenome</name>
    <dbReference type="NCBI Taxonomy" id="408172"/>
    <lineage>
        <taxon>unclassified sequences</taxon>
        <taxon>metagenomes</taxon>
        <taxon>ecological metagenomes</taxon>
    </lineage>
</organism>